<evidence type="ECO:0000313" key="5">
    <source>
        <dbReference type="Proteomes" id="UP000765509"/>
    </source>
</evidence>
<reference evidence="4" key="1">
    <citation type="submission" date="2021-03" db="EMBL/GenBank/DDBJ databases">
        <title>Draft genome sequence of rust myrtle Austropuccinia psidii MF-1, a brazilian biotype.</title>
        <authorList>
            <person name="Quecine M.C."/>
            <person name="Pachon D.M.R."/>
            <person name="Bonatelli M.L."/>
            <person name="Correr F.H."/>
            <person name="Franceschini L.M."/>
            <person name="Leite T.F."/>
            <person name="Margarido G.R.A."/>
            <person name="Almeida C.A."/>
            <person name="Ferrarezi J.A."/>
            <person name="Labate C.A."/>
        </authorList>
    </citation>
    <scope>NUCLEOTIDE SEQUENCE</scope>
    <source>
        <strain evidence="4">MF-1</strain>
    </source>
</reference>
<feature type="compositionally biased region" description="Polar residues" evidence="3">
    <location>
        <begin position="28"/>
        <end position="41"/>
    </location>
</feature>
<dbReference type="GO" id="GO:0003677">
    <property type="term" value="F:DNA binding"/>
    <property type="evidence" value="ECO:0007669"/>
    <property type="project" value="InterPro"/>
</dbReference>
<proteinExistence type="predicted"/>
<dbReference type="Pfam" id="PF15458">
    <property type="entry name" value="NTR2"/>
    <property type="match status" value="1"/>
</dbReference>
<feature type="compositionally biased region" description="Basic and acidic residues" evidence="3">
    <location>
        <begin position="502"/>
        <end position="512"/>
    </location>
</feature>
<dbReference type="OrthoDB" id="429427at2759"/>
<feature type="compositionally biased region" description="Polar residues" evidence="3">
    <location>
        <begin position="73"/>
        <end position="96"/>
    </location>
</feature>
<protein>
    <recommendedName>
        <fullName evidence="6">GCF C-terminal domain-containing protein</fullName>
    </recommendedName>
</protein>
<name>A0A9Q3BUK6_9BASI</name>
<evidence type="ECO:0008006" key="6">
    <source>
        <dbReference type="Google" id="ProtNLM"/>
    </source>
</evidence>
<comment type="subcellular location">
    <subcellularLocation>
        <location evidence="1">Nucleus</location>
    </subcellularLocation>
</comment>
<evidence type="ECO:0000256" key="3">
    <source>
        <dbReference type="SAM" id="MobiDB-lite"/>
    </source>
</evidence>
<dbReference type="GO" id="GO:0000390">
    <property type="term" value="P:spliceosomal complex disassembly"/>
    <property type="evidence" value="ECO:0007669"/>
    <property type="project" value="InterPro"/>
</dbReference>
<evidence type="ECO:0000313" key="4">
    <source>
        <dbReference type="EMBL" id="MBW0471772.1"/>
    </source>
</evidence>
<evidence type="ECO:0000256" key="1">
    <source>
        <dbReference type="ARBA" id="ARBA00004123"/>
    </source>
</evidence>
<gene>
    <name evidence="4" type="ORF">O181_011487</name>
</gene>
<feature type="compositionally biased region" description="Acidic residues" evidence="3">
    <location>
        <begin position="490"/>
        <end position="501"/>
    </location>
</feature>
<accession>A0A9Q3BUK6</accession>
<evidence type="ECO:0000256" key="2">
    <source>
        <dbReference type="ARBA" id="ARBA00023242"/>
    </source>
</evidence>
<dbReference type="Proteomes" id="UP000765509">
    <property type="component" value="Unassembled WGS sequence"/>
</dbReference>
<feature type="compositionally biased region" description="Low complexity" evidence="3">
    <location>
        <begin position="553"/>
        <end position="564"/>
    </location>
</feature>
<dbReference type="PANTHER" id="PTHR12214">
    <property type="entry name" value="GC-RICH SEQUENCE DNA-BINDING FACTOR"/>
    <property type="match status" value="1"/>
</dbReference>
<dbReference type="InterPro" id="IPR028211">
    <property type="entry name" value="Ntr2"/>
</dbReference>
<sequence>MNEEDHQDKILFKKKKSKSKSNLRKSFGSISLGNHQDQNAENENEVVVKSNLSLSSAKSNSKAIKNNKFKIQLDSSNDTDNDQPSFQSNKSPSVNPTHRKLARPQSYSSSINLSESGPNSPTSRSVIESSRPMYSTTHLNELKSLTISTPNFKSNDESFDSLTTSKFAFSDVIDNQTGFDSIDQIEINIPSTSTIQSAKEKRFQARKSGLSYSNSIDTSTSKISPEQDFISLSYNSNSLEHFGPPKKGESRLVREDDDIGEGDDEHAEYTGAKERVPLGQQAGLKAEKIKKAGMEAMILDTEDDLQEGNEEELQWEAAQIRRGASGSLPKRMANDTEQPVYRPAPIPEHDVIAPFDSVESRLLSYLQNVETLVSEQQEASLCISTEKKNLDNQEIELRQQVSREVQRGDFFEDLNQFIKDIDFFLAQKWPQLEKIEQDLLSILKERRELIFQRRFESFSDDLVLFKNGVIGVTRPLTTSKTESGLQPDQQDVDEQQGETVDELGRSRPDLDVSIHAPARTLRRQERIQRRKRRLERKNNTAELLDNEDDQGFSTDDSLSPADSSDLLTASQSLVSSSKELLVDVTNPAFLSPTHQGSLSDRFLRWKSKYPEEYENAFGNLALVQAWEFWVRVEMVAGLNIWGLKNWAKSDDKCGIENWEWRKGLEVFDHEAQAKSLDQGFSESESVIAAMISTVIIPFLSTIIKCSYDPFSGQATTKSLELVEQVGYVIETNGNPTYDTFVSSFLCCFESSVYELKHLVGSKQELIESLGSQIGMDGIRARQRFLRKCLKLLKQGVRWKRFASQAYWIDGSTSNKEKAISLKSLLIEQLLGEIMLPILLVAWQTGGKEIAEQILTLCSDSFIPPELQKTLQTGS</sequence>
<keyword evidence="2" id="KW-0539">Nucleus</keyword>
<comment type="caution">
    <text evidence="4">The sequence shown here is derived from an EMBL/GenBank/DDBJ whole genome shotgun (WGS) entry which is preliminary data.</text>
</comment>
<feature type="compositionally biased region" description="Polar residues" evidence="3">
    <location>
        <begin position="105"/>
        <end position="131"/>
    </location>
</feature>
<feature type="region of interest" description="Disordered" evidence="3">
    <location>
        <begin position="478"/>
        <end position="564"/>
    </location>
</feature>
<dbReference type="InterPro" id="IPR012890">
    <property type="entry name" value="GCFC2-like"/>
</dbReference>
<dbReference type="AlphaFoldDB" id="A0A9Q3BUK6"/>
<dbReference type="EMBL" id="AVOT02002855">
    <property type="protein sequence ID" value="MBW0471772.1"/>
    <property type="molecule type" value="Genomic_DNA"/>
</dbReference>
<feature type="region of interest" description="Disordered" evidence="3">
    <location>
        <begin position="1"/>
        <end position="131"/>
    </location>
</feature>
<keyword evidence="5" id="KW-1185">Reference proteome</keyword>
<feature type="compositionally biased region" description="Polar residues" evidence="3">
    <location>
        <begin position="478"/>
        <end position="489"/>
    </location>
</feature>
<organism evidence="4 5">
    <name type="scientific">Austropuccinia psidii MF-1</name>
    <dbReference type="NCBI Taxonomy" id="1389203"/>
    <lineage>
        <taxon>Eukaryota</taxon>
        <taxon>Fungi</taxon>
        <taxon>Dikarya</taxon>
        <taxon>Basidiomycota</taxon>
        <taxon>Pucciniomycotina</taxon>
        <taxon>Pucciniomycetes</taxon>
        <taxon>Pucciniales</taxon>
        <taxon>Sphaerophragmiaceae</taxon>
        <taxon>Austropuccinia</taxon>
    </lineage>
</organism>
<dbReference type="GO" id="GO:0071008">
    <property type="term" value="C:U2-type post-mRNA release spliceosomal complex"/>
    <property type="evidence" value="ECO:0007669"/>
    <property type="project" value="InterPro"/>
</dbReference>
<feature type="compositionally biased region" description="Basic and acidic residues" evidence="3">
    <location>
        <begin position="1"/>
        <end position="11"/>
    </location>
</feature>
<feature type="compositionally biased region" description="Basic residues" evidence="3">
    <location>
        <begin position="12"/>
        <end position="23"/>
    </location>
</feature>
<dbReference type="PANTHER" id="PTHR12214:SF0">
    <property type="entry name" value="LD29489P"/>
    <property type="match status" value="1"/>
</dbReference>
<feature type="compositionally biased region" description="Low complexity" evidence="3">
    <location>
        <begin position="49"/>
        <end position="70"/>
    </location>
</feature>